<reference evidence="3" key="1">
    <citation type="journal article" date="2011" name="Proc. Natl. Acad. Sci. U.S.A.">
        <title>Obligate biotrophy features unraveled by the genomic analysis of rust fungi.</title>
        <authorList>
            <person name="Duplessis S."/>
            <person name="Cuomo C.A."/>
            <person name="Lin Y.-C."/>
            <person name="Aerts A."/>
            <person name="Tisserant E."/>
            <person name="Veneault-Fourrey C."/>
            <person name="Joly D.L."/>
            <person name="Hacquard S."/>
            <person name="Amselem J."/>
            <person name="Cantarel B.L."/>
            <person name="Chiu R."/>
            <person name="Coutinho P.M."/>
            <person name="Feau N."/>
            <person name="Field M."/>
            <person name="Frey P."/>
            <person name="Gelhaye E."/>
            <person name="Goldberg J."/>
            <person name="Grabherr M.G."/>
            <person name="Kodira C.D."/>
            <person name="Kohler A."/>
            <person name="Kuees U."/>
            <person name="Lindquist E.A."/>
            <person name="Lucas S.M."/>
            <person name="Mago R."/>
            <person name="Mauceli E."/>
            <person name="Morin E."/>
            <person name="Murat C."/>
            <person name="Pangilinan J.L."/>
            <person name="Park R."/>
            <person name="Pearson M."/>
            <person name="Quesneville H."/>
            <person name="Rouhier N."/>
            <person name="Sakthikumar S."/>
            <person name="Salamov A.A."/>
            <person name="Schmutz J."/>
            <person name="Selles B."/>
            <person name="Shapiro H."/>
            <person name="Tanguay P."/>
            <person name="Tuskan G.A."/>
            <person name="Henrissat B."/>
            <person name="Van de Peer Y."/>
            <person name="Rouze P."/>
            <person name="Ellis J.G."/>
            <person name="Dodds P.N."/>
            <person name="Schein J.E."/>
            <person name="Zhong S."/>
            <person name="Hamelin R.C."/>
            <person name="Grigoriev I.V."/>
            <person name="Szabo L.J."/>
            <person name="Martin F."/>
        </authorList>
    </citation>
    <scope>NUCLEOTIDE SEQUENCE [LARGE SCALE GENOMIC DNA]</scope>
    <source>
        <strain evidence="3">98AG31 / pathotype 3-4-7</strain>
    </source>
</reference>
<name>F4RRK7_MELLP</name>
<organism evidence="3">
    <name type="scientific">Melampsora larici-populina (strain 98AG31 / pathotype 3-4-7)</name>
    <name type="common">Poplar leaf rust fungus</name>
    <dbReference type="NCBI Taxonomy" id="747676"/>
    <lineage>
        <taxon>Eukaryota</taxon>
        <taxon>Fungi</taxon>
        <taxon>Dikarya</taxon>
        <taxon>Basidiomycota</taxon>
        <taxon>Pucciniomycotina</taxon>
        <taxon>Pucciniomycetes</taxon>
        <taxon>Pucciniales</taxon>
        <taxon>Melampsoraceae</taxon>
        <taxon>Melampsora</taxon>
    </lineage>
</organism>
<dbReference type="EMBL" id="GL883115">
    <property type="protein sequence ID" value="EGG05008.1"/>
    <property type="molecule type" value="Genomic_DNA"/>
</dbReference>
<sequence length="125" mass="13847">MPQLFTYLFINLAILLLSLATIRAGNCIVCGYDGRAYSSSNPGLGATNLCKGAKDEMPGCTGWDWYTNIKDPNHAGQKTYCRFYCPDIHTPCPGHKVEDENDPLNAKETLLGKSIMDCRNWPVSK</sequence>
<evidence type="ECO:0000313" key="3">
    <source>
        <dbReference type="Proteomes" id="UP000001072"/>
    </source>
</evidence>
<evidence type="ECO:0000256" key="1">
    <source>
        <dbReference type="SAM" id="SignalP"/>
    </source>
</evidence>
<feature type="signal peptide" evidence="1">
    <location>
        <begin position="1"/>
        <end position="24"/>
    </location>
</feature>
<dbReference type="InParanoid" id="F4RRK7"/>
<keyword evidence="3" id="KW-1185">Reference proteome</keyword>
<dbReference type="Proteomes" id="UP000001072">
    <property type="component" value="Unassembled WGS sequence"/>
</dbReference>
<feature type="chain" id="PRO_5003317899" evidence="1">
    <location>
        <begin position="25"/>
        <end position="125"/>
    </location>
</feature>
<dbReference type="GeneID" id="18923336"/>
<dbReference type="AlphaFoldDB" id="F4RRK7"/>
<gene>
    <name evidence="2" type="ORF">MELLADRAFT_107981</name>
</gene>
<dbReference type="RefSeq" id="XP_007411761.1">
    <property type="nucleotide sequence ID" value="XM_007411699.1"/>
</dbReference>
<dbReference type="KEGG" id="mlr:MELLADRAFT_107981"/>
<proteinExistence type="predicted"/>
<dbReference type="HOGENOM" id="CLU_1960056_0_0_1"/>
<evidence type="ECO:0000313" key="2">
    <source>
        <dbReference type="EMBL" id="EGG05008.1"/>
    </source>
</evidence>
<protein>
    <submittedName>
        <fullName evidence="2">Secreted protein</fullName>
    </submittedName>
</protein>
<dbReference type="VEuPathDB" id="FungiDB:MELLADRAFT_107981"/>
<keyword evidence="1" id="KW-0732">Signal</keyword>
<accession>F4RRK7</accession>